<dbReference type="Proteomes" id="UP000805193">
    <property type="component" value="Unassembled WGS sequence"/>
</dbReference>
<gene>
    <name evidence="1" type="ORF">HPB47_011029</name>
</gene>
<accession>A0AC60NXF2</accession>
<reference evidence="1 2" key="1">
    <citation type="journal article" date="2020" name="Cell">
        <title>Large-Scale Comparative Analyses of Tick Genomes Elucidate Their Genetic Diversity and Vector Capacities.</title>
        <authorList>
            <consortium name="Tick Genome and Microbiome Consortium (TIGMIC)"/>
            <person name="Jia N."/>
            <person name="Wang J."/>
            <person name="Shi W."/>
            <person name="Du L."/>
            <person name="Sun Y."/>
            <person name="Zhan W."/>
            <person name="Jiang J.F."/>
            <person name="Wang Q."/>
            <person name="Zhang B."/>
            <person name="Ji P."/>
            <person name="Bell-Sakyi L."/>
            <person name="Cui X.M."/>
            <person name="Yuan T.T."/>
            <person name="Jiang B.G."/>
            <person name="Yang W.F."/>
            <person name="Lam T.T."/>
            <person name="Chang Q.C."/>
            <person name="Ding S.J."/>
            <person name="Wang X.J."/>
            <person name="Zhu J.G."/>
            <person name="Ruan X.D."/>
            <person name="Zhao L."/>
            <person name="Wei J.T."/>
            <person name="Ye R.Z."/>
            <person name="Que T.C."/>
            <person name="Du C.H."/>
            <person name="Zhou Y.H."/>
            <person name="Cheng J.X."/>
            <person name="Dai P.F."/>
            <person name="Guo W.B."/>
            <person name="Han X.H."/>
            <person name="Huang E.J."/>
            <person name="Li L.F."/>
            <person name="Wei W."/>
            <person name="Gao Y.C."/>
            <person name="Liu J.Z."/>
            <person name="Shao H.Z."/>
            <person name="Wang X."/>
            <person name="Wang C.C."/>
            <person name="Yang T.C."/>
            <person name="Huo Q.B."/>
            <person name="Li W."/>
            <person name="Chen H.Y."/>
            <person name="Chen S.E."/>
            <person name="Zhou L.G."/>
            <person name="Ni X.B."/>
            <person name="Tian J.H."/>
            <person name="Sheng Y."/>
            <person name="Liu T."/>
            <person name="Pan Y.S."/>
            <person name="Xia L.Y."/>
            <person name="Li J."/>
            <person name="Zhao F."/>
            <person name="Cao W.C."/>
        </authorList>
    </citation>
    <scope>NUCLEOTIDE SEQUENCE [LARGE SCALE GENOMIC DNA]</scope>
    <source>
        <strain evidence="1">Iper-2018</strain>
    </source>
</reference>
<name>A0AC60NXF2_IXOPE</name>
<evidence type="ECO:0000313" key="2">
    <source>
        <dbReference type="Proteomes" id="UP000805193"/>
    </source>
</evidence>
<organism evidence="1 2">
    <name type="scientific">Ixodes persulcatus</name>
    <name type="common">Taiga tick</name>
    <dbReference type="NCBI Taxonomy" id="34615"/>
    <lineage>
        <taxon>Eukaryota</taxon>
        <taxon>Metazoa</taxon>
        <taxon>Ecdysozoa</taxon>
        <taxon>Arthropoda</taxon>
        <taxon>Chelicerata</taxon>
        <taxon>Arachnida</taxon>
        <taxon>Acari</taxon>
        <taxon>Parasitiformes</taxon>
        <taxon>Ixodida</taxon>
        <taxon>Ixodoidea</taxon>
        <taxon>Ixodidae</taxon>
        <taxon>Ixodinae</taxon>
        <taxon>Ixodes</taxon>
    </lineage>
</organism>
<comment type="caution">
    <text evidence="1">The sequence shown here is derived from an EMBL/GenBank/DDBJ whole genome shotgun (WGS) entry which is preliminary data.</text>
</comment>
<protein>
    <submittedName>
        <fullName evidence="1">Uncharacterized protein</fullName>
    </submittedName>
</protein>
<evidence type="ECO:0000313" key="1">
    <source>
        <dbReference type="EMBL" id="KAG0411848.1"/>
    </source>
</evidence>
<sequence length="270" mass="30690">MEHMKWGLRGQIQRSFFVPSKDGGSGSGKHTQENHEPQARRHTKAETLAAPTHSAMDDARRKLLHKAKMKSLMITVVIVLAFIVCWTPYYCMMIIFIFLDPDDQLTEELQAGIFFFGSSTAMINPLIYGVFHLRRRPSRGSKQFNSSVASRGAENSVLLTNCQRRTRSGHQPPQQLRLVQQTSHPVVRLKYSVVSNGCLKQKQATVVDVEDMDRSEWISAFLLKGDHRLWWLGCRERSSSIWCVTSTWVSVHRSSELLSPGTNWSACGDR</sequence>
<proteinExistence type="predicted"/>
<dbReference type="EMBL" id="JABSTQ010011399">
    <property type="protein sequence ID" value="KAG0411848.1"/>
    <property type="molecule type" value="Genomic_DNA"/>
</dbReference>
<keyword evidence="2" id="KW-1185">Reference proteome</keyword>